<dbReference type="Gene3D" id="3.40.50.2000">
    <property type="entry name" value="Glycogen Phosphorylase B"/>
    <property type="match status" value="2"/>
</dbReference>
<dbReference type="InterPro" id="IPR028098">
    <property type="entry name" value="Glyco_trans_4-like_N"/>
</dbReference>
<dbReference type="GO" id="GO:0016757">
    <property type="term" value="F:glycosyltransferase activity"/>
    <property type="evidence" value="ECO:0007669"/>
    <property type="project" value="InterPro"/>
</dbReference>
<dbReference type="Proteomes" id="UP000092508">
    <property type="component" value="Unassembled WGS sequence"/>
</dbReference>
<sequence length="386" mass="44450">MRVMRLLSTLHHDDDERGVIAISRQLVRQGYTSLVVSSTPASHELAQRLCRDGSEYKRLYLAKQSWWSLWSAFGLARLIHQFRPDVIHVHSRTPAWVLKWALELVPVALRPLTVGTIYGYYPSNAYNRAIFDCDHLIAVSDSVKVYILQYHDRDPDSVTRVYRGVDTQRYLYRHTPSVHWLQQIFAEYPKLEHQKWLLFPSKIDHHKGQQWLFDIVGNLRTQFPKIHVIIMDDADADNNFVEEFVQRANALDLMDYFTFIGRRDDGREWLSAANIVLGLANQPESIGINVLKAIHLGTPVVAWARGVYSEILTELYPEGLVYDINAITLCEVIAEQLTHKDRPAMPQNFSQKQSAREIVAVYEHMLKNLPSPAAKVSQAQNEARLP</sequence>
<dbReference type="RefSeq" id="WP_067235325.1">
    <property type="nucleotide sequence ID" value="NZ_LZMZ01000009.1"/>
</dbReference>
<dbReference type="AlphaFoldDB" id="A0A1B8QDZ7"/>
<comment type="caution">
    <text evidence="3">The sequence shown here is derived from an EMBL/GenBank/DDBJ whole genome shotgun (WGS) entry which is preliminary data.</text>
</comment>
<accession>A0A1B8QDZ7</accession>
<proteinExistence type="predicted"/>
<evidence type="ECO:0000313" key="4">
    <source>
        <dbReference type="Proteomes" id="UP000092508"/>
    </source>
</evidence>
<name>A0A1B8QDZ7_9GAMM</name>
<dbReference type="Pfam" id="PF00534">
    <property type="entry name" value="Glycos_transf_1"/>
    <property type="match status" value="1"/>
</dbReference>
<dbReference type="GO" id="GO:1901135">
    <property type="term" value="P:carbohydrate derivative metabolic process"/>
    <property type="evidence" value="ECO:0007669"/>
    <property type="project" value="UniProtKB-ARBA"/>
</dbReference>
<protein>
    <submittedName>
        <fullName evidence="3">Glycosyl transferase family 1</fullName>
    </submittedName>
</protein>
<keyword evidence="3" id="KW-0808">Transferase</keyword>
<reference evidence="3 4" key="1">
    <citation type="submission" date="2016-06" db="EMBL/GenBank/DDBJ databases">
        <title>Draft genome of Moraxella atlantae CCUG 66109.</title>
        <authorList>
            <person name="Salva-Serra F."/>
            <person name="Engstrom-Jakobsson H."/>
            <person name="Thorell K."/>
            <person name="Gonzales-Siles L."/>
            <person name="Karlsson R."/>
            <person name="Boulund F."/>
            <person name="Engstrand L."/>
            <person name="Kristiansson E."/>
            <person name="Moore E."/>
        </authorList>
    </citation>
    <scope>NUCLEOTIDE SEQUENCE [LARGE SCALE GENOMIC DNA]</scope>
    <source>
        <strain evidence="3 4">CCUG 66109</strain>
    </source>
</reference>
<evidence type="ECO:0000313" key="3">
    <source>
        <dbReference type="EMBL" id="OBX79897.1"/>
    </source>
</evidence>
<dbReference type="SUPFAM" id="SSF53756">
    <property type="entry name" value="UDP-Glycosyltransferase/glycogen phosphorylase"/>
    <property type="match status" value="1"/>
</dbReference>
<evidence type="ECO:0000259" key="1">
    <source>
        <dbReference type="Pfam" id="PF00534"/>
    </source>
</evidence>
<dbReference type="EMBL" id="LZMZ01000009">
    <property type="protein sequence ID" value="OBX79897.1"/>
    <property type="molecule type" value="Genomic_DNA"/>
</dbReference>
<dbReference type="STRING" id="34059.A9308_04560"/>
<evidence type="ECO:0000259" key="2">
    <source>
        <dbReference type="Pfam" id="PF13439"/>
    </source>
</evidence>
<organism evidence="3 4">
    <name type="scientific">Faucicola atlantae</name>
    <dbReference type="NCBI Taxonomy" id="34059"/>
    <lineage>
        <taxon>Bacteria</taxon>
        <taxon>Pseudomonadati</taxon>
        <taxon>Pseudomonadota</taxon>
        <taxon>Gammaproteobacteria</taxon>
        <taxon>Moraxellales</taxon>
        <taxon>Moraxellaceae</taxon>
        <taxon>Faucicola</taxon>
    </lineage>
</organism>
<dbReference type="InterPro" id="IPR001296">
    <property type="entry name" value="Glyco_trans_1"/>
</dbReference>
<dbReference type="Pfam" id="PF13439">
    <property type="entry name" value="Glyco_transf_4"/>
    <property type="match status" value="1"/>
</dbReference>
<feature type="domain" description="Glycosyltransferase subfamily 4-like N-terminal" evidence="2">
    <location>
        <begin position="16"/>
        <end position="169"/>
    </location>
</feature>
<gene>
    <name evidence="3" type="ORF">A9308_04560</name>
</gene>
<dbReference type="PANTHER" id="PTHR12526">
    <property type="entry name" value="GLYCOSYLTRANSFERASE"/>
    <property type="match status" value="1"/>
</dbReference>
<feature type="domain" description="Glycosyl transferase family 1" evidence="1">
    <location>
        <begin position="184"/>
        <end position="344"/>
    </location>
</feature>